<dbReference type="Pfam" id="PF01272">
    <property type="entry name" value="GreA_GreB"/>
    <property type="match status" value="1"/>
</dbReference>
<name>A0ABQ4NSJ0_9GAMM</name>
<dbReference type="Gene3D" id="3.10.50.30">
    <property type="entry name" value="Transcription elongation factor, GreA/GreB, C-terminal domain"/>
    <property type="match status" value="1"/>
</dbReference>
<dbReference type="GO" id="GO:0003746">
    <property type="term" value="F:translation elongation factor activity"/>
    <property type="evidence" value="ECO:0007669"/>
    <property type="project" value="UniProtKB-KW"/>
</dbReference>
<dbReference type="Proteomes" id="UP000761574">
    <property type="component" value="Unassembled WGS sequence"/>
</dbReference>
<dbReference type="EMBL" id="BPFB01000057">
    <property type="protein sequence ID" value="GIU02145.1"/>
    <property type="molecule type" value="Genomic_DNA"/>
</dbReference>
<protein>
    <submittedName>
        <fullName evidence="2">Elongation factor GreAB</fullName>
    </submittedName>
</protein>
<dbReference type="PANTHER" id="PTHR30437">
    <property type="entry name" value="TRANSCRIPTION ELONGATION FACTOR GREA"/>
    <property type="match status" value="1"/>
</dbReference>
<proteinExistence type="predicted"/>
<evidence type="ECO:0000313" key="3">
    <source>
        <dbReference type="Proteomes" id="UP000761574"/>
    </source>
</evidence>
<dbReference type="RefSeq" id="WP_119979169.1">
    <property type="nucleotide sequence ID" value="NZ_BPFB01000057.1"/>
</dbReference>
<keyword evidence="2" id="KW-0251">Elongation factor</keyword>
<organism evidence="2 3">
    <name type="scientific">Shewanella algidipiscicola</name>
    <dbReference type="NCBI Taxonomy" id="614070"/>
    <lineage>
        <taxon>Bacteria</taxon>
        <taxon>Pseudomonadati</taxon>
        <taxon>Pseudomonadota</taxon>
        <taxon>Gammaproteobacteria</taxon>
        <taxon>Alteromonadales</taxon>
        <taxon>Shewanellaceae</taxon>
        <taxon>Shewanella</taxon>
    </lineage>
</organism>
<accession>A0ABQ4NSJ0</accession>
<feature type="domain" description="Transcription elongation factor GreA/GreB C-terminal" evidence="1">
    <location>
        <begin position="51"/>
        <end position="124"/>
    </location>
</feature>
<sequence length="134" mass="14692">MILSFLKNILKILTIKTESYYLQNSFNASLRPTALAGVIAKLDNLQGDTASDKIGVGYQVKLVNMQDQQEYQIELVYPPKHKPCAGRFSVISDLGASLLGLSKGEMAQVNILGKPVLFMITQVTSNKKARTTTS</sequence>
<dbReference type="SUPFAM" id="SSF54534">
    <property type="entry name" value="FKBP-like"/>
    <property type="match status" value="1"/>
</dbReference>
<evidence type="ECO:0000313" key="2">
    <source>
        <dbReference type="EMBL" id="GIU02145.1"/>
    </source>
</evidence>
<dbReference type="InterPro" id="IPR001437">
    <property type="entry name" value="Tscrpt_elong_fac_GreA/B_C"/>
</dbReference>
<keyword evidence="3" id="KW-1185">Reference proteome</keyword>
<comment type="caution">
    <text evidence="2">The sequence shown here is derived from an EMBL/GenBank/DDBJ whole genome shotgun (WGS) entry which is preliminary data.</text>
</comment>
<dbReference type="InterPro" id="IPR023459">
    <property type="entry name" value="Tscrpt_elong_fac_GreA/B_fam"/>
</dbReference>
<keyword evidence="2" id="KW-0648">Protein biosynthesis</keyword>
<reference evidence="2 3" key="1">
    <citation type="submission" date="2021-05" db="EMBL/GenBank/DDBJ databases">
        <title>Molecular characterization for Shewanella algae harboring chromosomal blaOXA-55-like strains isolated from clinical and environment sample.</title>
        <authorList>
            <person name="Ohama Y."/>
            <person name="Aoki K."/>
            <person name="Harada S."/>
            <person name="Moriya K."/>
            <person name="Ishii Y."/>
            <person name="Tateda K."/>
        </authorList>
    </citation>
    <scope>NUCLEOTIDE SEQUENCE [LARGE SCALE GENOMIC DNA]</scope>
    <source>
        <strain evidence="2 3">LMG 23746</strain>
    </source>
</reference>
<dbReference type="InterPro" id="IPR036953">
    <property type="entry name" value="GreA/GreB_C_sf"/>
</dbReference>
<dbReference type="PANTHER" id="PTHR30437:SF4">
    <property type="entry name" value="TRANSCRIPTION ELONGATION FACTOR GREA"/>
    <property type="match status" value="1"/>
</dbReference>
<evidence type="ECO:0000259" key="1">
    <source>
        <dbReference type="Pfam" id="PF01272"/>
    </source>
</evidence>
<gene>
    <name evidence="2" type="ORF">TUM4630_32790</name>
</gene>